<protein>
    <submittedName>
        <fullName evidence="2">FAD-dependent monooxygenase</fullName>
    </submittedName>
</protein>
<dbReference type="Gene3D" id="3.50.50.60">
    <property type="entry name" value="FAD/NAD(P)-binding domain"/>
    <property type="match status" value="1"/>
</dbReference>
<keyword evidence="2" id="KW-0560">Oxidoreductase</keyword>
<evidence type="ECO:0000259" key="1">
    <source>
        <dbReference type="Pfam" id="PF01494"/>
    </source>
</evidence>
<keyword evidence="3" id="KW-1185">Reference proteome</keyword>
<accession>A0ABV8RDN5</accession>
<dbReference type="RefSeq" id="WP_377410571.1">
    <property type="nucleotide sequence ID" value="NZ_JBHSCY010000002.1"/>
</dbReference>
<dbReference type="PANTHER" id="PTHR42685">
    <property type="entry name" value="GERANYLGERANYL DIPHOSPHATE REDUCTASE"/>
    <property type="match status" value="1"/>
</dbReference>
<dbReference type="InterPro" id="IPR036188">
    <property type="entry name" value="FAD/NAD-bd_sf"/>
</dbReference>
<dbReference type="GO" id="GO:0004497">
    <property type="term" value="F:monooxygenase activity"/>
    <property type="evidence" value="ECO:0007669"/>
    <property type="project" value="UniProtKB-KW"/>
</dbReference>
<comment type="caution">
    <text evidence="2">The sequence shown here is derived from an EMBL/GenBank/DDBJ whole genome shotgun (WGS) entry which is preliminary data.</text>
</comment>
<feature type="domain" description="FAD-binding" evidence="1">
    <location>
        <begin position="6"/>
        <end position="314"/>
    </location>
</feature>
<dbReference type="PANTHER" id="PTHR42685:SF22">
    <property type="entry name" value="CONDITIONED MEDIUM FACTOR RECEPTOR 1"/>
    <property type="match status" value="1"/>
</dbReference>
<keyword evidence="2" id="KW-0503">Monooxygenase</keyword>
<dbReference type="SUPFAM" id="SSF51905">
    <property type="entry name" value="FAD/NAD(P)-binding domain"/>
    <property type="match status" value="1"/>
</dbReference>
<dbReference type="InterPro" id="IPR050407">
    <property type="entry name" value="Geranylgeranyl_reductase"/>
</dbReference>
<evidence type="ECO:0000313" key="2">
    <source>
        <dbReference type="EMBL" id="MFC4269459.1"/>
    </source>
</evidence>
<organism evidence="2 3">
    <name type="scientific">Polaribacter marinivivus</name>
    <dbReference type="NCBI Taxonomy" id="1524260"/>
    <lineage>
        <taxon>Bacteria</taxon>
        <taxon>Pseudomonadati</taxon>
        <taxon>Bacteroidota</taxon>
        <taxon>Flavobacteriia</taxon>
        <taxon>Flavobacteriales</taxon>
        <taxon>Flavobacteriaceae</taxon>
    </lineage>
</organism>
<dbReference type="InterPro" id="IPR002938">
    <property type="entry name" value="FAD-bd"/>
</dbReference>
<evidence type="ECO:0000313" key="3">
    <source>
        <dbReference type="Proteomes" id="UP001595826"/>
    </source>
</evidence>
<sequence length="389" mass="44647">MNNLIKTDVCIIGAGPSGSATSIMLSKEKIHHYIIDKAVFPRDKTCGDGLILYAYKSLKIFGDNIFNSFLNHPKILHSKIVRLHINNELVINFKESKDRDMLISYVKRIDFDNFLVEQISNDFAFKEFGNGVKSLEKTEKGILVKLKDNKQILAKIIVGADGVNSLVSRKLTKQKPDTKYKSTFISAYFKNVEHLPKDNEAEIRIVYKKTPLFFYIFPLSDGTVNVSLGARTDKLNKYNINLLEEVDHILNSHEKVKHKFKKATITSKWRGWVIPFHFGKQQVFGDNFLLVGDAAGLANAFYKEGVGTGMMSGILAVKTIKEAIRINDFSSKTLNKHQKNLKSEFSKLLKFSYFTLRLMRFKQIFYTLVSLFKNKVEKKFKKMIIKRSY</sequence>
<dbReference type="PRINTS" id="PR00420">
    <property type="entry name" value="RNGMNOXGNASE"/>
</dbReference>
<dbReference type="Proteomes" id="UP001595826">
    <property type="component" value="Unassembled WGS sequence"/>
</dbReference>
<dbReference type="EMBL" id="JBHSCY010000002">
    <property type="protein sequence ID" value="MFC4269459.1"/>
    <property type="molecule type" value="Genomic_DNA"/>
</dbReference>
<reference evidence="3" key="1">
    <citation type="journal article" date="2019" name="Int. J. Syst. Evol. Microbiol.">
        <title>The Global Catalogue of Microorganisms (GCM) 10K type strain sequencing project: providing services to taxonomists for standard genome sequencing and annotation.</title>
        <authorList>
            <consortium name="The Broad Institute Genomics Platform"/>
            <consortium name="The Broad Institute Genome Sequencing Center for Infectious Disease"/>
            <person name="Wu L."/>
            <person name="Ma J."/>
        </authorList>
    </citation>
    <scope>NUCLEOTIDE SEQUENCE [LARGE SCALE GENOMIC DNA]</scope>
    <source>
        <strain evidence="3">CECT 8655</strain>
    </source>
</reference>
<gene>
    <name evidence="2" type="ORF">ACFOWD_11120</name>
</gene>
<name>A0ABV8RDN5_9FLAO</name>
<dbReference type="Pfam" id="PF01494">
    <property type="entry name" value="FAD_binding_3"/>
    <property type="match status" value="1"/>
</dbReference>
<proteinExistence type="predicted"/>